<keyword evidence="1" id="KW-0732">Signal</keyword>
<evidence type="ECO:0008006" key="4">
    <source>
        <dbReference type="Google" id="ProtNLM"/>
    </source>
</evidence>
<organism evidence="2 3">
    <name type="scientific">Echinicola jeungdonensis</name>
    <dbReference type="NCBI Taxonomy" id="709343"/>
    <lineage>
        <taxon>Bacteria</taxon>
        <taxon>Pseudomonadati</taxon>
        <taxon>Bacteroidota</taxon>
        <taxon>Cytophagia</taxon>
        <taxon>Cytophagales</taxon>
        <taxon>Cyclobacteriaceae</taxon>
        <taxon>Echinicola</taxon>
    </lineage>
</organism>
<feature type="signal peptide" evidence="1">
    <location>
        <begin position="1"/>
        <end position="22"/>
    </location>
</feature>
<accession>A0ABV5J1C1</accession>
<protein>
    <recommendedName>
        <fullName evidence="4">Auto-transporter adhesin head GIN domain-containing protein</fullName>
    </recommendedName>
</protein>
<keyword evidence="3" id="KW-1185">Reference proteome</keyword>
<comment type="caution">
    <text evidence="2">The sequence shown here is derived from an EMBL/GenBank/DDBJ whole genome shotgun (WGS) entry which is preliminary data.</text>
</comment>
<name>A0ABV5J1C1_9BACT</name>
<evidence type="ECO:0000313" key="3">
    <source>
        <dbReference type="Proteomes" id="UP001589654"/>
    </source>
</evidence>
<evidence type="ECO:0000256" key="1">
    <source>
        <dbReference type="SAM" id="SignalP"/>
    </source>
</evidence>
<dbReference type="Gene3D" id="2.160.20.120">
    <property type="match status" value="1"/>
</dbReference>
<proteinExistence type="predicted"/>
<dbReference type="RefSeq" id="WP_290246850.1">
    <property type="nucleotide sequence ID" value="NZ_JAUFQT010000001.1"/>
</dbReference>
<evidence type="ECO:0000313" key="2">
    <source>
        <dbReference type="EMBL" id="MFB9210600.1"/>
    </source>
</evidence>
<reference evidence="2 3" key="1">
    <citation type="submission" date="2024-09" db="EMBL/GenBank/DDBJ databases">
        <authorList>
            <person name="Sun Q."/>
            <person name="Mori K."/>
        </authorList>
    </citation>
    <scope>NUCLEOTIDE SEQUENCE [LARGE SCALE GENOMIC DNA]</scope>
    <source>
        <strain evidence="2 3">CECT 7682</strain>
    </source>
</reference>
<feature type="chain" id="PRO_5045887128" description="Auto-transporter adhesin head GIN domain-containing protein" evidence="1">
    <location>
        <begin position="23"/>
        <end position="125"/>
    </location>
</feature>
<sequence length="125" mass="13995">MKTILQLAFGTFLFLIATPSSGQSTFGKSFSNIEKLEISVHQIEINYHGNPEQQEIQVKSDLDENQENNLIFVTIGNTLKISYQGKRAIDSKKSVKITGPENIQLQIHNASSCQPGKFPNYSIEH</sequence>
<gene>
    <name evidence="2" type="ORF">ACFFUR_02185</name>
</gene>
<dbReference type="EMBL" id="JBHMEW010000008">
    <property type="protein sequence ID" value="MFB9210600.1"/>
    <property type="molecule type" value="Genomic_DNA"/>
</dbReference>
<dbReference type="Proteomes" id="UP001589654">
    <property type="component" value="Unassembled WGS sequence"/>
</dbReference>